<sequence>MTANMFNGANNFQITGGQFHVNTTTTGSQPFQGPTITYQDIKLATPAAPTFFAGREKITKEAVRKLLQGEPAHLAILGAGGMGKTALALHIIKNAEVIGKFQDKIFFVPCEICLDAESLIHTVVQSLRLQVQQGKTELEVLDMYLATPQTPMLLVLDNFETPWNGTGYQTAVINFIDWLLDSSSLFVILTMRAAHGPGNKHWSKLGGDAGLPQLELSEARQMFLSLVHLQVDESTELDWILGELDGMPLAVLLIARLQWQLNLGLEELGNLWKKHKTGMLKDRSRNETRLTSVSVSIDLSLQMVKQQNSDCERFLPVLSYLPNGLPAWIQHVDKLFPEDESLAAVMSINQLLHFALLYQENNALKFVVPIQEYIQSKYPAEGEHLNQIGEFYVSFMKAHGTNEIHSQNIVEKHVNNIVKIFGQQLAMKVNDDYLKATASLMVYQKFYPVTGALIETVMENPKLESGDKLEWMLRKVNICYWMRKKIEAKEEIQRMQMLLDDMGSPFPMNEKEKWKLICLKKLANILYVENKLLEAKTLLLETEAVSERIGDQLSQAECWRCLGNIFLIENDYSKARSMLSDAKAAFEQIGNRLGSVQCLQSLGNICRMENNYSEARIMLSDAKTAFEQIGDRLDAAQCLQRLGDICRMEANYSEARTMLSDAKAAFEQIGDRFGVAQCLQSLGDICRMENNYSKARTMLSDAKAAFDQIGDRLGATQCLLSLGDIYRMEDNYSEARTMLSDAKDAFEQIGDRLGAAQCLQSLGHVFSMEANYSEAKTMLSDAKTVFEQIGDRVGTAECLQSFGDICRMEHGYSEARKMLSDAKTAFEQINDRLGAAQCLLSLGDICRIGNHYTEARKMLSDAMALFEQIGDRLGAAQCLQSLHKVSQMESSYSAK</sequence>
<dbReference type="InterPro" id="IPR019734">
    <property type="entry name" value="TPR_rpt"/>
</dbReference>
<proteinExistence type="predicted"/>
<dbReference type="AlphaFoldDB" id="A0A8H5CLH0"/>
<dbReference type="Pfam" id="PF13424">
    <property type="entry name" value="TPR_12"/>
    <property type="match status" value="3"/>
</dbReference>
<evidence type="ECO:0000259" key="1">
    <source>
        <dbReference type="Pfam" id="PF20703"/>
    </source>
</evidence>
<comment type="caution">
    <text evidence="2">The sequence shown here is derived from an EMBL/GenBank/DDBJ whole genome shotgun (WGS) entry which is preliminary data.</text>
</comment>
<evidence type="ECO:0000313" key="2">
    <source>
        <dbReference type="EMBL" id="KAF5342862.1"/>
    </source>
</evidence>
<dbReference type="InterPro" id="IPR049052">
    <property type="entry name" value="nSTAND1"/>
</dbReference>
<dbReference type="OrthoDB" id="431454at2759"/>
<dbReference type="Proteomes" id="UP000518752">
    <property type="component" value="Unassembled WGS sequence"/>
</dbReference>
<organism evidence="2 3">
    <name type="scientific">Collybiopsis confluens</name>
    <dbReference type="NCBI Taxonomy" id="2823264"/>
    <lineage>
        <taxon>Eukaryota</taxon>
        <taxon>Fungi</taxon>
        <taxon>Dikarya</taxon>
        <taxon>Basidiomycota</taxon>
        <taxon>Agaricomycotina</taxon>
        <taxon>Agaricomycetes</taxon>
        <taxon>Agaricomycetidae</taxon>
        <taxon>Agaricales</taxon>
        <taxon>Marasmiineae</taxon>
        <taxon>Omphalotaceae</taxon>
        <taxon>Collybiopsis</taxon>
    </lineage>
</organism>
<dbReference type="InterPro" id="IPR011990">
    <property type="entry name" value="TPR-like_helical_dom_sf"/>
</dbReference>
<dbReference type="PANTHER" id="PTHR47691:SF3">
    <property type="entry name" value="HTH-TYPE TRANSCRIPTIONAL REGULATOR RV0890C-RELATED"/>
    <property type="match status" value="1"/>
</dbReference>
<dbReference type="SMART" id="SM00028">
    <property type="entry name" value="TPR"/>
    <property type="match status" value="7"/>
</dbReference>
<name>A0A8H5CLH0_9AGAR</name>
<reference evidence="2 3" key="1">
    <citation type="journal article" date="2020" name="ISME J.">
        <title>Uncovering the hidden diversity of litter-decomposition mechanisms in mushroom-forming fungi.</title>
        <authorList>
            <person name="Floudas D."/>
            <person name="Bentzer J."/>
            <person name="Ahren D."/>
            <person name="Johansson T."/>
            <person name="Persson P."/>
            <person name="Tunlid A."/>
        </authorList>
    </citation>
    <scope>NUCLEOTIDE SEQUENCE [LARGE SCALE GENOMIC DNA]</scope>
    <source>
        <strain evidence="2 3">CBS 406.79</strain>
    </source>
</reference>
<dbReference type="PANTHER" id="PTHR47691">
    <property type="entry name" value="REGULATOR-RELATED"/>
    <property type="match status" value="1"/>
</dbReference>
<evidence type="ECO:0000313" key="3">
    <source>
        <dbReference type="Proteomes" id="UP000518752"/>
    </source>
</evidence>
<dbReference type="Gene3D" id="1.25.40.10">
    <property type="entry name" value="Tetratricopeptide repeat domain"/>
    <property type="match status" value="2"/>
</dbReference>
<feature type="domain" description="Novel STAND NTPase 1" evidence="1">
    <location>
        <begin position="48"/>
        <end position="193"/>
    </location>
</feature>
<accession>A0A8H5CLH0</accession>
<gene>
    <name evidence="2" type="ORF">D9757_014822</name>
</gene>
<dbReference type="InterPro" id="IPR027417">
    <property type="entry name" value="P-loop_NTPase"/>
</dbReference>
<dbReference type="SUPFAM" id="SSF48452">
    <property type="entry name" value="TPR-like"/>
    <property type="match status" value="2"/>
</dbReference>
<dbReference type="SUPFAM" id="SSF52540">
    <property type="entry name" value="P-loop containing nucleoside triphosphate hydrolases"/>
    <property type="match status" value="1"/>
</dbReference>
<dbReference type="EMBL" id="JAACJN010000485">
    <property type="protein sequence ID" value="KAF5342862.1"/>
    <property type="molecule type" value="Genomic_DNA"/>
</dbReference>
<dbReference type="Pfam" id="PF20703">
    <property type="entry name" value="nSTAND1"/>
    <property type="match status" value="1"/>
</dbReference>
<dbReference type="Gene3D" id="3.40.50.300">
    <property type="entry name" value="P-loop containing nucleotide triphosphate hydrolases"/>
    <property type="match status" value="1"/>
</dbReference>
<protein>
    <recommendedName>
        <fullName evidence="1">Novel STAND NTPase 1 domain-containing protein</fullName>
    </recommendedName>
</protein>
<keyword evidence="3" id="KW-1185">Reference proteome</keyword>